<reference evidence="6" key="1">
    <citation type="submission" date="2014-11" db="EMBL/GenBank/DDBJ databases">
        <authorList>
            <person name="Otto D Thomas"/>
            <person name="Naeem Raeece"/>
        </authorList>
    </citation>
    <scope>NUCLEOTIDE SEQUENCE</scope>
</reference>
<evidence type="ECO:0000256" key="4">
    <source>
        <dbReference type="SAM" id="Coils"/>
    </source>
</evidence>
<dbReference type="Gene3D" id="1.20.58.90">
    <property type="match status" value="1"/>
</dbReference>
<dbReference type="GO" id="GO:0005874">
    <property type="term" value="C:microtubule"/>
    <property type="evidence" value="ECO:0007669"/>
    <property type="project" value="UniProtKB-KW"/>
</dbReference>
<dbReference type="GO" id="GO:0007023">
    <property type="term" value="P:post-chaperonin tubulin folding pathway"/>
    <property type="evidence" value="ECO:0007669"/>
    <property type="project" value="UniProtKB-UniRule"/>
</dbReference>
<comment type="subcellular location">
    <subcellularLocation>
        <location evidence="3">Cytoplasm</location>
        <location evidence="3">Cytoskeleton</location>
    </subcellularLocation>
</comment>
<keyword evidence="2 3" id="KW-0143">Chaperone</keyword>
<name>A0A0G4FTC0_9ALVE</name>
<dbReference type="SUPFAM" id="SSF46988">
    <property type="entry name" value="Tubulin chaperone cofactor A"/>
    <property type="match status" value="1"/>
</dbReference>
<dbReference type="PANTHER" id="PTHR21500:SF0">
    <property type="entry name" value="TUBULIN-SPECIFIC CHAPERONE A"/>
    <property type="match status" value="1"/>
</dbReference>
<dbReference type="VEuPathDB" id="CryptoDB:Cvel_18619"/>
<evidence type="ECO:0000256" key="1">
    <source>
        <dbReference type="ARBA" id="ARBA00006806"/>
    </source>
</evidence>
<keyword evidence="3" id="KW-0206">Cytoskeleton</keyword>
<comment type="subunit">
    <text evidence="3">Supercomplex made of cofactors A to E. Cofactors A and D function by capturing and stabilizing tubulin in a quasi-native conformation. Cofactor E binds to the cofactor D-tubulin complex; interaction with cofactor C then causes the release of tubulin polypeptides that are committed to the native state.</text>
</comment>
<evidence type="ECO:0000256" key="2">
    <source>
        <dbReference type="ARBA" id="ARBA00023186"/>
    </source>
</evidence>
<feature type="coiled-coil region" evidence="4">
    <location>
        <begin position="25"/>
        <end position="52"/>
    </location>
</feature>
<dbReference type="InterPro" id="IPR004226">
    <property type="entry name" value="TBCA"/>
</dbReference>
<dbReference type="PANTHER" id="PTHR21500">
    <property type="entry name" value="TUBULIN-SPECIFIC CHAPERONE A"/>
    <property type="match status" value="1"/>
</dbReference>
<keyword evidence="3" id="KW-0493">Microtubule</keyword>
<keyword evidence="3" id="KW-0963">Cytoplasm</keyword>
<accession>A0A0G4FTC0</accession>
<dbReference type="GO" id="GO:0048487">
    <property type="term" value="F:beta-tubulin binding"/>
    <property type="evidence" value="ECO:0007669"/>
    <property type="project" value="InterPro"/>
</dbReference>
<gene>
    <name evidence="6" type="ORF">Cvel_18619</name>
</gene>
<dbReference type="GO" id="GO:0007021">
    <property type="term" value="P:tubulin complex assembly"/>
    <property type="evidence" value="ECO:0007669"/>
    <property type="project" value="UniProtKB-UniRule"/>
</dbReference>
<feature type="region of interest" description="Disordered" evidence="5">
    <location>
        <begin position="102"/>
        <end position="139"/>
    </location>
</feature>
<dbReference type="AlphaFoldDB" id="A0A0G4FTC0"/>
<proteinExistence type="inferred from homology"/>
<organism evidence="6">
    <name type="scientific">Chromera velia CCMP2878</name>
    <dbReference type="NCBI Taxonomy" id="1169474"/>
    <lineage>
        <taxon>Eukaryota</taxon>
        <taxon>Sar</taxon>
        <taxon>Alveolata</taxon>
        <taxon>Colpodellida</taxon>
        <taxon>Chromeraceae</taxon>
        <taxon>Chromera</taxon>
    </lineage>
</organism>
<evidence type="ECO:0000313" key="6">
    <source>
        <dbReference type="EMBL" id="CEM17878.1"/>
    </source>
</evidence>
<dbReference type="InterPro" id="IPR036126">
    <property type="entry name" value="TBCA_sf"/>
</dbReference>
<evidence type="ECO:0000256" key="3">
    <source>
        <dbReference type="RuleBase" id="RU364030"/>
    </source>
</evidence>
<keyword evidence="4" id="KW-0175">Coiled coil</keyword>
<feature type="compositionally biased region" description="Low complexity" evidence="5">
    <location>
        <begin position="119"/>
        <end position="129"/>
    </location>
</feature>
<dbReference type="GO" id="GO:0005829">
    <property type="term" value="C:cytosol"/>
    <property type="evidence" value="ECO:0007669"/>
    <property type="project" value="TreeGrafter"/>
</dbReference>
<evidence type="ECO:0000256" key="5">
    <source>
        <dbReference type="SAM" id="MobiDB-lite"/>
    </source>
</evidence>
<sequence>MPGQTKEAMGQADTLKKLKVRVGVVKRTRKELEAYKKEEETMRQKIQKMRDEGSCQHDIKQQENVLGETRMMLPDTERRLRTGHAELFAFIGDNLRDEWSEMLLKEEKGSGEQGGEGAGSSSDSAAASGEAEKGKAAEGVSFAEELKEARLQDNACRILLADLPVGLPEVVEEEEI</sequence>
<comment type="similarity">
    <text evidence="1 3">Belongs to the TBCA family.</text>
</comment>
<protein>
    <recommendedName>
        <fullName evidence="3">Tubulin-specific chaperone A</fullName>
    </recommendedName>
</protein>
<dbReference type="Pfam" id="PF02970">
    <property type="entry name" value="TBCA"/>
    <property type="match status" value="1"/>
</dbReference>
<dbReference type="EMBL" id="CDMZ01000611">
    <property type="protein sequence ID" value="CEM17878.1"/>
    <property type="molecule type" value="Genomic_DNA"/>
</dbReference>